<name>A0A8B6CHI4_MYTGA</name>
<reference evidence="2" key="1">
    <citation type="submission" date="2018-11" db="EMBL/GenBank/DDBJ databases">
        <authorList>
            <person name="Alioto T."/>
            <person name="Alioto T."/>
        </authorList>
    </citation>
    <scope>NUCLEOTIDE SEQUENCE</scope>
</reference>
<dbReference type="EMBL" id="UYJE01001687">
    <property type="protein sequence ID" value="VDI04195.1"/>
    <property type="molecule type" value="Genomic_DNA"/>
</dbReference>
<dbReference type="OrthoDB" id="6178999at2759"/>
<accession>A0A8B6CHI4</accession>
<dbReference type="InterPro" id="IPR003609">
    <property type="entry name" value="Pan_app"/>
</dbReference>
<dbReference type="SUPFAM" id="SSF57414">
    <property type="entry name" value="Hairpin loop containing domain-like"/>
    <property type="match status" value="1"/>
</dbReference>
<feature type="domain" description="Apple" evidence="1">
    <location>
        <begin position="122"/>
        <end position="162"/>
    </location>
</feature>
<keyword evidence="3" id="KW-1185">Reference proteome</keyword>
<comment type="caution">
    <text evidence="2">The sequence shown here is derived from an EMBL/GenBank/DDBJ whole genome shotgun (WGS) entry which is preliminary data.</text>
</comment>
<dbReference type="Pfam" id="PF00024">
    <property type="entry name" value="PAN_1"/>
    <property type="match status" value="1"/>
</dbReference>
<dbReference type="Proteomes" id="UP000596742">
    <property type="component" value="Unassembled WGS sequence"/>
</dbReference>
<gene>
    <name evidence="2" type="ORF">MGAL_10B015641</name>
</gene>
<evidence type="ECO:0000313" key="2">
    <source>
        <dbReference type="EMBL" id="VDI04195.1"/>
    </source>
</evidence>
<evidence type="ECO:0000259" key="1">
    <source>
        <dbReference type="Pfam" id="PF00024"/>
    </source>
</evidence>
<sequence>MTWKNAYEFCVSRGQRLVYSTHSMNYDIEKEYLPLVLADLNPVTLVLFWSDLSNNQNGLVVSDEPARTFGVGRLSYYEIGSELIIIPIIAMSDNFELNESYTDEKIPFIENNNSMIVNKVWLKNISANSTVECEEQCISLISYGIHCAGFNYNWKLEECSLLGNLEDCIILSCRDFIFSKTEGMSAFIVRPYSITIGEYKPINEHGVSTENEIQDNDNTYPMVTDQQASTLEKKATTTNPNRPDEGNAAGQVLTITMGLMSAVACSILIYKAATILNHIKNMKSTFADQNVDMIYGFMQTSPFQLFGLMEMKGKITKKEVEEQLNGAFTIEMSDEDGERIVTEGVITMNVPPNCYFDIIK</sequence>
<protein>
    <recommendedName>
        <fullName evidence="1">Apple domain-containing protein</fullName>
    </recommendedName>
</protein>
<dbReference type="AlphaFoldDB" id="A0A8B6CHI4"/>
<organism evidence="2 3">
    <name type="scientific">Mytilus galloprovincialis</name>
    <name type="common">Mediterranean mussel</name>
    <dbReference type="NCBI Taxonomy" id="29158"/>
    <lineage>
        <taxon>Eukaryota</taxon>
        <taxon>Metazoa</taxon>
        <taxon>Spiralia</taxon>
        <taxon>Lophotrochozoa</taxon>
        <taxon>Mollusca</taxon>
        <taxon>Bivalvia</taxon>
        <taxon>Autobranchia</taxon>
        <taxon>Pteriomorphia</taxon>
        <taxon>Mytilida</taxon>
        <taxon>Mytiloidea</taxon>
        <taxon>Mytilidae</taxon>
        <taxon>Mytilinae</taxon>
        <taxon>Mytilus</taxon>
    </lineage>
</organism>
<evidence type="ECO:0000313" key="3">
    <source>
        <dbReference type="Proteomes" id="UP000596742"/>
    </source>
</evidence>
<proteinExistence type="predicted"/>